<proteinExistence type="predicted"/>
<organism evidence="1 2">
    <name type="scientific">Jeongeupia naejangsanensis</name>
    <dbReference type="NCBI Taxonomy" id="613195"/>
    <lineage>
        <taxon>Bacteria</taxon>
        <taxon>Pseudomonadati</taxon>
        <taxon>Pseudomonadota</taxon>
        <taxon>Betaproteobacteria</taxon>
        <taxon>Neisseriales</taxon>
        <taxon>Chitinibacteraceae</taxon>
        <taxon>Jeongeupia</taxon>
    </lineage>
</organism>
<protein>
    <submittedName>
        <fullName evidence="1">Uncharacterized protein</fullName>
    </submittedName>
</protein>
<evidence type="ECO:0000313" key="2">
    <source>
        <dbReference type="Proteomes" id="UP000809431"/>
    </source>
</evidence>
<dbReference type="EMBL" id="JAESND010000004">
    <property type="protein sequence ID" value="MBM3116059.1"/>
    <property type="molecule type" value="Genomic_DNA"/>
</dbReference>
<keyword evidence="2" id="KW-1185">Reference proteome</keyword>
<dbReference type="Proteomes" id="UP000809431">
    <property type="component" value="Unassembled WGS sequence"/>
</dbReference>
<gene>
    <name evidence="1" type="ORF">JMJ54_09455</name>
</gene>
<comment type="caution">
    <text evidence="1">The sequence shown here is derived from an EMBL/GenBank/DDBJ whole genome shotgun (WGS) entry which is preliminary data.</text>
</comment>
<evidence type="ECO:0000313" key="1">
    <source>
        <dbReference type="EMBL" id="MBM3116059.1"/>
    </source>
</evidence>
<reference evidence="1 2" key="1">
    <citation type="submission" date="2021-01" db="EMBL/GenBank/DDBJ databases">
        <title>Draft Genome Sequence and Polyhydroxyalkanoate Biosynthetic Potential of Jeongeupia naejangsanensis Type Strain DSM 24253.</title>
        <authorList>
            <person name="Turrini P."/>
            <person name="Artuso I."/>
            <person name="Lugli G.A."/>
            <person name="Frangipani E."/>
            <person name="Ventura M."/>
            <person name="Visca P."/>
        </authorList>
    </citation>
    <scope>NUCLEOTIDE SEQUENCE [LARGE SCALE GENOMIC DNA]</scope>
    <source>
        <strain evidence="1 2">DSM 24253</strain>
    </source>
</reference>
<accession>A0ABS2BMP8</accession>
<sequence>MNRARQITDRTALARSADPAHNDRVVFNSATGIGLPNIKADNRHSGGFFTSVHRYRCVQFMAGRRRGVLARAGFLDAGRPTLLLACHLRLVSNGRLQIIKEPCPMASSALRAFTTHAFTALTAVLVYARCPVLTLLALSAGLLCYGIAHRGGIHD</sequence>
<dbReference type="RefSeq" id="WP_203538129.1">
    <property type="nucleotide sequence ID" value="NZ_JAESND010000004.1"/>
</dbReference>
<name>A0ABS2BMP8_9NEIS</name>